<dbReference type="EMBL" id="JAESWB010000340">
    <property type="protein sequence ID" value="MBL4954434.1"/>
    <property type="molecule type" value="Genomic_DNA"/>
</dbReference>
<dbReference type="Proteomes" id="UP000623967">
    <property type="component" value="Unassembled WGS sequence"/>
</dbReference>
<feature type="compositionally biased region" description="Basic and acidic residues" evidence="1">
    <location>
        <begin position="16"/>
        <end position="36"/>
    </location>
</feature>
<feature type="region of interest" description="Disordered" evidence="1">
    <location>
        <begin position="1"/>
        <end position="51"/>
    </location>
</feature>
<evidence type="ECO:0008006" key="4">
    <source>
        <dbReference type="Google" id="ProtNLM"/>
    </source>
</evidence>
<gene>
    <name evidence="2" type="ORF">JK635_19945</name>
</gene>
<comment type="caution">
    <text evidence="2">The sequence shown here is derived from an EMBL/GenBank/DDBJ whole genome shotgun (WGS) entry which is preliminary data.</text>
</comment>
<sequence length="51" mass="5868">MINPDFERFNQIQKKHQGEHLGTDRKQRAGLNDRDFNNQSITDKSPGATGR</sequence>
<accession>A0ABS1TUL9</accession>
<proteinExistence type="predicted"/>
<evidence type="ECO:0000256" key="1">
    <source>
        <dbReference type="SAM" id="MobiDB-lite"/>
    </source>
</evidence>
<name>A0ABS1TUL9_9BACI</name>
<organism evidence="2 3">
    <name type="scientific">Neobacillus paridis</name>
    <dbReference type="NCBI Taxonomy" id="2803862"/>
    <lineage>
        <taxon>Bacteria</taxon>
        <taxon>Bacillati</taxon>
        <taxon>Bacillota</taxon>
        <taxon>Bacilli</taxon>
        <taxon>Bacillales</taxon>
        <taxon>Bacillaceae</taxon>
        <taxon>Neobacillus</taxon>
    </lineage>
</organism>
<dbReference type="RefSeq" id="WP_202655683.1">
    <property type="nucleotide sequence ID" value="NZ_JAESWB010000340.1"/>
</dbReference>
<reference evidence="2 3" key="1">
    <citation type="submission" date="2021-01" db="EMBL/GenBank/DDBJ databases">
        <title>Genome public.</title>
        <authorList>
            <person name="Liu C."/>
            <person name="Sun Q."/>
        </authorList>
    </citation>
    <scope>NUCLEOTIDE SEQUENCE [LARGE SCALE GENOMIC DNA]</scope>
    <source>
        <strain evidence="2 3">YIM B02564</strain>
    </source>
</reference>
<evidence type="ECO:0000313" key="3">
    <source>
        <dbReference type="Proteomes" id="UP000623967"/>
    </source>
</evidence>
<protein>
    <recommendedName>
        <fullName evidence="4">YpzG family protein</fullName>
    </recommendedName>
</protein>
<keyword evidence="3" id="KW-1185">Reference proteome</keyword>
<evidence type="ECO:0000313" key="2">
    <source>
        <dbReference type="EMBL" id="MBL4954434.1"/>
    </source>
</evidence>